<feature type="region of interest" description="Disordered" evidence="1">
    <location>
        <begin position="237"/>
        <end position="257"/>
    </location>
</feature>
<name>A0A557SRY8_9ARCH</name>
<organism evidence="3 4">
    <name type="scientific">Candidatus Nitrosocosmicus arcticus</name>
    <dbReference type="NCBI Taxonomy" id="2035267"/>
    <lineage>
        <taxon>Archaea</taxon>
        <taxon>Nitrososphaerota</taxon>
        <taxon>Nitrososphaeria</taxon>
        <taxon>Nitrososphaerales</taxon>
        <taxon>Nitrososphaeraceae</taxon>
        <taxon>Candidatus Nitrosocosmicus</taxon>
    </lineage>
</organism>
<evidence type="ECO:0000256" key="1">
    <source>
        <dbReference type="SAM" id="MobiDB-lite"/>
    </source>
</evidence>
<dbReference type="OrthoDB" id="387350at2157"/>
<evidence type="ECO:0000313" key="3">
    <source>
        <dbReference type="EMBL" id="TVP39373.1"/>
    </source>
</evidence>
<keyword evidence="2" id="KW-0812">Transmembrane</keyword>
<dbReference type="AlphaFoldDB" id="A0A557SRY8"/>
<feature type="compositionally biased region" description="Polar residues" evidence="1">
    <location>
        <begin position="172"/>
        <end position="208"/>
    </location>
</feature>
<keyword evidence="2" id="KW-0472">Membrane</keyword>
<evidence type="ECO:0000256" key="2">
    <source>
        <dbReference type="SAM" id="Phobius"/>
    </source>
</evidence>
<comment type="caution">
    <text evidence="3">The sequence shown here is derived from an EMBL/GenBank/DDBJ whole genome shotgun (WGS) entry which is preliminary data.</text>
</comment>
<feature type="region of interest" description="Disordered" evidence="1">
    <location>
        <begin position="123"/>
        <end position="222"/>
    </location>
</feature>
<evidence type="ECO:0000313" key="4">
    <source>
        <dbReference type="Proteomes" id="UP000315289"/>
    </source>
</evidence>
<feature type="compositionally biased region" description="Low complexity" evidence="1">
    <location>
        <begin position="142"/>
        <end position="164"/>
    </location>
</feature>
<gene>
    <name evidence="3" type="ORF">NARC_160087</name>
</gene>
<proteinExistence type="predicted"/>
<sequence>MFGFEITSDLLILTIFAQTITIALIILITNFKIKKFHHKIINLNEKIEDKIDSLDSKLSDLSNQILAISTNQDKFNSSVTSMDPSAYYRFKETANYESDSLNLLTDPTFEIQNRTDSELIDAKLTPSKLGDPENKSTAIPETTSGSPSTLASTSTSESAHSIAAKSSVPPYQHSTTEISASNHPDYSTAQDKTINFGNNDNEPSNNGLTDIDRPIEKNTNPEIDKIEQEILTALKRLGGDDEGGVGGVGGNDTDTTA</sequence>
<accession>A0A557SRY8</accession>
<feature type="transmembrane region" description="Helical" evidence="2">
    <location>
        <begin position="12"/>
        <end position="31"/>
    </location>
</feature>
<keyword evidence="4" id="KW-1185">Reference proteome</keyword>
<keyword evidence="2" id="KW-1133">Transmembrane helix</keyword>
<dbReference type="EMBL" id="VOAH01000016">
    <property type="protein sequence ID" value="TVP39373.1"/>
    <property type="molecule type" value="Genomic_DNA"/>
</dbReference>
<protein>
    <submittedName>
        <fullName evidence="3">Uncharacterized protein</fullName>
    </submittedName>
</protein>
<reference evidence="3 4" key="1">
    <citation type="journal article" date="2019" name="Front. Microbiol.">
        <title>Ammonia Oxidation by the Arctic Terrestrial Thaumarchaeote Candidatus Nitrosocosmicus arcticus Is Stimulated by Increasing Temperatures.</title>
        <authorList>
            <person name="Alves R.J.E."/>
            <person name="Kerou M."/>
            <person name="Zappe A."/>
            <person name="Bittner R."/>
            <person name="Abby S.S."/>
            <person name="Schmidt H.A."/>
            <person name="Pfeifer K."/>
            <person name="Schleper C."/>
        </authorList>
    </citation>
    <scope>NUCLEOTIDE SEQUENCE [LARGE SCALE GENOMIC DNA]</scope>
    <source>
        <strain evidence="3 4">Kfb</strain>
    </source>
</reference>
<dbReference type="Proteomes" id="UP000315289">
    <property type="component" value="Unassembled WGS sequence"/>
</dbReference>